<dbReference type="InterPro" id="IPR012892">
    <property type="entry name" value="Gp58"/>
</dbReference>
<sequence length="1179" mass="132374">MAELYIFSPKDELLTAITKEKGLISATLREELNKVPDQPFTFTVLADEADARYIMEENQVVVKDKENELRLFAIKEIEDVRMEEGTETTAICEPAYMELKEHIVTDKRFNDQTADVALKAALEGTRWTGSVGIELGKRSTNFYYVTAIDAVWDILNVWGGEFRDAVTFDGNRITSRKIYIVPRRGVDNGKRLEVDYNIEEIERRVLSYPVTSLYGRGASLETEGGGDTRYIDFAGVEWKKSKGDPTDKPKGQRWVGDPTLLQKYGRNHNGKLLHRAAIWQDGDIEDAKELLKATWEQLQATKQVEVNYLLSVHLLESLAGYDHERVSLGDTARVIDRNFSRPIEVQTRVIALEYDLLDIDNTAIVEMGQFLSLHSFDDRLDKIANEIDSKRRLWDTKDGAIDASKYPNIIPDVPIVTTEGLFAAIKIDWDYDYLATYVAGYEVYISEVKGFIPSPETLVWRGYGNSYSYHGEVNKQYYVRVRAFNYHDRYSDFSDESTALTQRIISREILFGKEHAETLQKLSKTAKLLADETIDFDTITKDAREKINEQARQYTDEEIHGKAKEIEAKLSETIGVEVLEKAEEKLKQELAGVDGKVTTVKNEIDKEKDRVSQAIEQLSNVDESLSRTTTTLTQHAEAIEARAKKEELNKVTGEVSSVKSQVKVVAEGLKTKAEATNVYTKKETDNKLGSHVEKTIYEKRQTTLDATIAGIHGVVNKTTTVVDDLTGEVSKVKSNVSTLEQTAKGIHTKVDQVKKENTEAIKAVQSTLDQTANAIALRATKTEVNTLTNRLSQAESQLTVQANEIAAKVEKDGLISAINMQPERIRIKSELIEIDGKTLIREGAIGKAAIGKGEITDAHIENVIIKTGQIRDGAITNAKIGRLAVDTANIANGAITDLQVSNINASKITSGYIDAANIAIMAMGSNSSTRQVLKMDKEGLHSYDSNGKLRILLAVKNYKGGSPAVLRFFDEKERNMGYIGANAEETFSIYSAGASHFLTDRIASHHADKFHFSVHRDKSKNKKFWVMYSHKSSSGDLNPSLYPSQHAYGYLGVSGEWIWGSYIVHMNYKNLHKDSSRDKKENIQGVDIDYYSSVFDQLNFVTYHYKNDAEEENPATFVRKNLGLIYEESPKEIKISDENKGIAMDDLTALIGIKVQQQNAKIKMLQEELIELKRSVRNG</sequence>
<dbReference type="RefSeq" id="WP_090775442.1">
    <property type="nucleotide sequence ID" value="NZ_FMYM01000005.1"/>
</dbReference>
<dbReference type="InterPro" id="IPR010572">
    <property type="entry name" value="Tail_dom"/>
</dbReference>
<organism evidence="3 4">
    <name type="scientific">Shouchella lonarensis</name>
    <dbReference type="NCBI Taxonomy" id="1464122"/>
    <lineage>
        <taxon>Bacteria</taxon>
        <taxon>Bacillati</taxon>
        <taxon>Bacillota</taxon>
        <taxon>Bacilli</taxon>
        <taxon>Bacillales</taxon>
        <taxon>Bacillaceae</taxon>
        <taxon>Shouchella</taxon>
    </lineage>
</organism>
<dbReference type="STRING" id="1464122.SAMN05421737_10579"/>
<feature type="coiled-coil region" evidence="1">
    <location>
        <begin position="777"/>
        <end position="804"/>
    </location>
</feature>
<feature type="domain" description="Peptidase S74" evidence="2">
    <location>
        <begin position="1075"/>
        <end position="1169"/>
    </location>
</feature>
<feature type="coiled-coil region" evidence="1">
    <location>
        <begin position="576"/>
        <end position="624"/>
    </location>
</feature>
<proteinExistence type="predicted"/>
<gene>
    <name evidence="3" type="ORF">SAMN05421737_10579</name>
</gene>
<name>A0A1G6IJ20_9BACI</name>
<evidence type="ECO:0000313" key="3">
    <source>
        <dbReference type="EMBL" id="SDC06410.1"/>
    </source>
</evidence>
<dbReference type="InterPro" id="IPR013783">
    <property type="entry name" value="Ig-like_fold"/>
</dbReference>
<evidence type="ECO:0000313" key="4">
    <source>
        <dbReference type="Proteomes" id="UP000242662"/>
    </source>
</evidence>
<dbReference type="OrthoDB" id="2240714at2"/>
<dbReference type="AlphaFoldDB" id="A0A1G6IJ20"/>
<dbReference type="Proteomes" id="UP000242662">
    <property type="component" value="Unassembled WGS sequence"/>
</dbReference>
<dbReference type="Gene3D" id="2.60.40.10">
    <property type="entry name" value="Immunoglobulins"/>
    <property type="match status" value="1"/>
</dbReference>
<evidence type="ECO:0000259" key="2">
    <source>
        <dbReference type="PROSITE" id="PS51688"/>
    </source>
</evidence>
<accession>A0A1G6IJ20</accession>
<dbReference type="PROSITE" id="PS51688">
    <property type="entry name" value="ICA"/>
    <property type="match status" value="1"/>
</dbReference>
<reference evidence="4" key="1">
    <citation type="submission" date="2016-09" db="EMBL/GenBank/DDBJ databases">
        <authorList>
            <person name="Varghese N."/>
            <person name="Submissions S."/>
        </authorList>
    </citation>
    <scope>NUCLEOTIDE SEQUENCE [LARGE SCALE GENOMIC DNA]</scope>
    <source>
        <strain evidence="4">25nlg</strain>
    </source>
</reference>
<dbReference type="Pfam" id="PF06605">
    <property type="entry name" value="Prophage_tail"/>
    <property type="match status" value="1"/>
</dbReference>
<dbReference type="EMBL" id="FMYM01000005">
    <property type="protein sequence ID" value="SDC06410.1"/>
    <property type="molecule type" value="Genomic_DNA"/>
</dbReference>
<evidence type="ECO:0000256" key="1">
    <source>
        <dbReference type="SAM" id="Coils"/>
    </source>
</evidence>
<dbReference type="InterPro" id="IPR030392">
    <property type="entry name" value="S74_ICA"/>
</dbReference>
<keyword evidence="4" id="KW-1185">Reference proteome</keyword>
<dbReference type="Pfam" id="PF07902">
    <property type="entry name" value="Gp58"/>
    <property type="match status" value="1"/>
</dbReference>
<keyword evidence="1" id="KW-0175">Coiled coil</keyword>
<protein>
    <submittedName>
        <fullName evidence="3">Gp58-like protein</fullName>
    </submittedName>
</protein>